<evidence type="ECO:0000256" key="3">
    <source>
        <dbReference type="PIRSR" id="PIRSR603782-2"/>
    </source>
</evidence>
<dbReference type="PANTHER" id="PTHR12151:SF25">
    <property type="entry name" value="LINALOOL DEHYDRATASE_ISOMERASE DOMAIN-CONTAINING PROTEIN"/>
    <property type="match status" value="1"/>
</dbReference>
<keyword evidence="5" id="KW-1185">Reference proteome</keyword>
<dbReference type="PANTHER" id="PTHR12151">
    <property type="entry name" value="ELECTRON TRANSPORT PROTIN SCO1/SENC FAMILY MEMBER"/>
    <property type="match status" value="1"/>
</dbReference>
<reference evidence="4 5" key="1">
    <citation type="submission" date="2015-07" db="EMBL/GenBank/DDBJ databases">
        <authorList>
            <person name="Kim K.M."/>
        </authorList>
    </citation>
    <scope>NUCLEOTIDE SEQUENCE [LARGE SCALE GENOMIC DNA]</scope>
    <source>
        <strain evidence="4 5">KCTC 12363</strain>
    </source>
</reference>
<feature type="binding site" evidence="2">
    <location>
        <position position="91"/>
    </location>
    <ligand>
        <name>Cu cation</name>
        <dbReference type="ChEBI" id="CHEBI:23378"/>
    </ligand>
</feature>
<dbReference type="CDD" id="cd02968">
    <property type="entry name" value="SCO"/>
    <property type="match status" value="1"/>
</dbReference>
<dbReference type="Pfam" id="PF02630">
    <property type="entry name" value="SCO1-SenC"/>
    <property type="match status" value="1"/>
</dbReference>
<name>A0A0H4P828_9BACT</name>
<dbReference type="PATRIC" id="fig|320787.5.peg.1280"/>
<dbReference type="SUPFAM" id="SSF52833">
    <property type="entry name" value="Thioredoxin-like"/>
    <property type="match status" value="1"/>
</dbReference>
<dbReference type="GO" id="GO:0046872">
    <property type="term" value="F:metal ion binding"/>
    <property type="evidence" value="ECO:0007669"/>
    <property type="project" value="UniProtKB-KW"/>
</dbReference>
<dbReference type="STRING" id="320787.CA2015_1157"/>
<dbReference type="Proteomes" id="UP000036520">
    <property type="component" value="Chromosome"/>
</dbReference>
<gene>
    <name evidence="4" type="ORF">CA2015_1157</name>
</gene>
<accession>A0A0H4P828</accession>
<proteinExistence type="inferred from homology"/>
<feature type="disulfide bond" description="Redox-active" evidence="3">
    <location>
        <begin position="91"/>
        <end position="95"/>
    </location>
</feature>
<evidence type="ECO:0000256" key="1">
    <source>
        <dbReference type="ARBA" id="ARBA00010996"/>
    </source>
</evidence>
<evidence type="ECO:0000313" key="5">
    <source>
        <dbReference type="Proteomes" id="UP000036520"/>
    </source>
</evidence>
<feature type="binding site" evidence="2">
    <location>
        <position position="95"/>
    </location>
    <ligand>
        <name>Cu cation</name>
        <dbReference type="ChEBI" id="CHEBI:23378"/>
    </ligand>
</feature>
<dbReference type="EMBL" id="CP012040">
    <property type="protein sequence ID" value="AKP50606.1"/>
    <property type="molecule type" value="Genomic_DNA"/>
</dbReference>
<comment type="similarity">
    <text evidence="1">Belongs to the SCO1/2 family.</text>
</comment>
<dbReference type="PROSITE" id="PS51257">
    <property type="entry name" value="PROKAR_LIPOPROTEIN"/>
    <property type="match status" value="1"/>
</dbReference>
<evidence type="ECO:0000313" key="4">
    <source>
        <dbReference type="EMBL" id="AKP50606.1"/>
    </source>
</evidence>
<dbReference type="InterPro" id="IPR036249">
    <property type="entry name" value="Thioredoxin-like_sf"/>
</dbReference>
<protein>
    <submittedName>
        <fullName evidence="4">Electron transport protein SCO1/SenC</fullName>
    </submittedName>
</protein>
<feature type="binding site" evidence="2">
    <location>
        <position position="181"/>
    </location>
    <ligand>
        <name>Cu cation</name>
        <dbReference type="ChEBI" id="CHEBI:23378"/>
    </ligand>
</feature>
<keyword evidence="2" id="KW-0479">Metal-binding</keyword>
<dbReference type="AlphaFoldDB" id="A0A0H4P828"/>
<sequence length="223" mass="25616">MNKLTIALIVFFAAACNNGGPETTTIDEEEITLPYYEEATFTPRWFSTKEDVPVDFHQIPEFNLFNQYGSEVTAKDLDSKISIVNFFFTTCPGICPKMMANMYMIQDELQEKDKALFLSYSVTPEMDGIEELKVYAEKNEIVNKSWFLLTGDREQIYDLGRNQFFVEEDMGIAKGPDDFLHTENILLIDGDRHIRGIYNGLNKTAIQQLLIDFKTLEAELTDK</sequence>
<dbReference type="InterPro" id="IPR003782">
    <property type="entry name" value="SCO1/SenC"/>
</dbReference>
<organism evidence="4 5">
    <name type="scientific">Cyclobacterium amurskyense</name>
    <dbReference type="NCBI Taxonomy" id="320787"/>
    <lineage>
        <taxon>Bacteria</taxon>
        <taxon>Pseudomonadati</taxon>
        <taxon>Bacteroidota</taxon>
        <taxon>Cytophagia</taxon>
        <taxon>Cytophagales</taxon>
        <taxon>Cyclobacteriaceae</taxon>
        <taxon>Cyclobacterium</taxon>
    </lineage>
</organism>
<keyword evidence="2" id="KW-0186">Copper</keyword>
<dbReference type="Gene3D" id="3.40.30.10">
    <property type="entry name" value="Glutaredoxin"/>
    <property type="match status" value="1"/>
</dbReference>
<evidence type="ECO:0000256" key="2">
    <source>
        <dbReference type="PIRSR" id="PIRSR603782-1"/>
    </source>
</evidence>
<dbReference type="OrthoDB" id="9811998at2"/>
<keyword evidence="3" id="KW-1015">Disulfide bond</keyword>
<dbReference type="RefSeq" id="WP_053086647.1">
    <property type="nucleotide sequence ID" value="NZ_CP012040.1"/>
</dbReference>
<dbReference type="KEGG" id="camu:CA2015_1157"/>